<proteinExistence type="predicted"/>
<evidence type="ECO:0000313" key="3">
    <source>
        <dbReference type="Proteomes" id="UP000006976"/>
    </source>
</evidence>
<dbReference type="EMBL" id="AHEV01000049">
    <property type="protein sequence ID" value="EJR30376.1"/>
    <property type="molecule type" value="Genomic_DNA"/>
</dbReference>
<feature type="compositionally biased region" description="Gly residues" evidence="1">
    <location>
        <begin position="46"/>
        <end position="55"/>
    </location>
</feature>
<feature type="region of interest" description="Disordered" evidence="1">
    <location>
        <begin position="1"/>
        <end position="57"/>
    </location>
</feature>
<reference evidence="2 3" key="1">
    <citation type="submission" date="2012-04" db="EMBL/GenBank/DDBJ databases">
        <title>The Genome Sequence of Bacillus cereus VD078.</title>
        <authorList>
            <consortium name="The Broad Institute Genome Sequencing Platform"/>
            <consortium name="The Broad Institute Genome Sequencing Center for Infectious Disease"/>
            <person name="Feldgarden M."/>
            <person name="Van der Auwera G.A."/>
            <person name="Mahillon J."/>
            <person name="Duprez V."/>
            <person name="Timmery S."/>
            <person name="Mattelet C."/>
            <person name="Dierick K."/>
            <person name="Sun M."/>
            <person name="Yu Z."/>
            <person name="Zhu L."/>
            <person name="Hu X."/>
            <person name="Shank E.B."/>
            <person name="Swiecicka I."/>
            <person name="Hansen B.M."/>
            <person name="Andrup L."/>
            <person name="Young S.K."/>
            <person name="Zeng Q."/>
            <person name="Gargeya S."/>
            <person name="Fitzgerald M."/>
            <person name="Haas B."/>
            <person name="Abouelleil A."/>
            <person name="Alvarado L."/>
            <person name="Arachchi H.M."/>
            <person name="Berlin A."/>
            <person name="Chapman S.B."/>
            <person name="Goldberg J."/>
            <person name="Griggs A."/>
            <person name="Gujja S."/>
            <person name="Hansen M."/>
            <person name="Howarth C."/>
            <person name="Imamovic A."/>
            <person name="Larimer J."/>
            <person name="McCowen C."/>
            <person name="Montmayeur A."/>
            <person name="Murphy C."/>
            <person name="Neiman D."/>
            <person name="Pearson M."/>
            <person name="Priest M."/>
            <person name="Roberts A."/>
            <person name="Saif S."/>
            <person name="Shea T."/>
            <person name="Sisk P."/>
            <person name="Sykes S."/>
            <person name="Wortman J."/>
            <person name="Nusbaum C."/>
            <person name="Birren B."/>
        </authorList>
    </citation>
    <scope>NUCLEOTIDE SEQUENCE [LARGE SCALE GENOMIC DNA]</scope>
    <source>
        <strain evidence="2 3">VD078</strain>
    </source>
</reference>
<dbReference type="RefSeq" id="WP_002169729.1">
    <property type="nucleotide sequence ID" value="NZ_JH792253.1"/>
</dbReference>
<dbReference type="InterPro" id="IPR008160">
    <property type="entry name" value="Collagen"/>
</dbReference>
<dbReference type="InterPro" id="IPR008983">
    <property type="entry name" value="Tumour_necrosis_fac-like_dom"/>
</dbReference>
<comment type="caution">
    <text evidence="2">The sequence shown here is derived from an EMBL/GenBank/DDBJ whole genome shotgun (WGS) entry which is preliminary data.</text>
</comment>
<protein>
    <recommendedName>
        <fullName evidence="4">Collagen-like protein</fullName>
    </recommendedName>
</protein>
<name>A0ABC9QWT5_BACMY</name>
<dbReference type="AlphaFoldDB" id="A0ABC9QWT5"/>
<dbReference type="Proteomes" id="UP000006976">
    <property type="component" value="Unassembled WGS sequence"/>
</dbReference>
<sequence length="198" mass="19815">GIQGDPGPIGPTGPQGQQGIQGIQGPIGPTGPQGIQGIQGNPGPVGPTGGTGATGPTGPAFEFGTLYGINSLLSPILGINLTFGSIGPISGMTANAASGIITVNTSGIYEINFSLTAREGGAGEPIQYSLFLNNLTNVTTSIIYFARGGGAGADSLQPGSKTILISLNANTIISVRATNFVGTNHSYINPTLIIKRIL</sequence>
<evidence type="ECO:0000313" key="2">
    <source>
        <dbReference type="EMBL" id="EJR30376.1"/>
    </source>
</evidence>
<gene>
    <name evidence="2" type="ORF">III_05664</name>
</gene>
<dbReference type="Gene3D" id="2.60.120.40">
    <property type="match status" value="1"/>
</dbReference>
<evidence type="ECO:0000256" key="1">
    <source>
        <dbReference type="SAM" id="MobiDB-lite"/>
    </source>
</evidence>
<feature type="non-terminal residue" evidence="2">
    <location>
        <position position="1"/>
    </location>
</feature>
<accession>A0ABC9QWT5</accession>
<organism evidence="2 3">
    <name type="scientific">Bacillus mycoides</name>
    <dbReference type="NCBI Taxonomy" id="1405"/>
    <lineage>
        <taxon>Bacteria</taxon>
        <taxon>Bacillati</taxon>
        <taxon>Bacillota</taxon>
        <taxon>Bacilli</taxon>
        <taxon>Bacillales</taxon>
        <taxon>Bacillaceae</taxon>
        <taxon>Bacillus</taxon>
        <taxon>Bacillus cereus group</taxon>
    </lineage>
</organism>
<evidence type="ECO:0008006" key="4">
    <source>
        <dbReference type="Google" id="ProtNLM"/>
    </source>
</evidence>
<dbReference type="Pfam" id="PF01391">
    <property type="entry name" value="Collagen"/>
    <property type="match status" value="1"/>
</dbReference>
<feature type="compositionally biased region" description="Low complexity" evidence="1">
    <location>
        <begin position="12"/>
        <end position="42"/>
    </location>
</feature>